<evidence type="ECO:0000256" key="2">
    <source>
        <dbReference type="SAM" id="MobiDB-lite"/>
    </source>
</evidence>
<organism evidence="4 5">
    <name type="scientific">Pistricoccus aurantiacus</name>
    <dbReference type="NCBI Taxonomy" id="1883414"/>
    <lineage>
        <taxon>Bacteria</taxon>
        <taxon>Pseudomonadati</taxon>
        <taxon>Pseudomonadota</taxon>
        <taxon>Gammaproteobacteria</taxon>
        <taxon>Oceanospirillales</taxon>
        <taxon>Halomonadaceae</taxon>
        <taxon>Pistricoccus</taxon>
    </lineage>
</organism>
<dbReference type="Pfam" id="PF11740">
    <property type="entry name" value="KfrA_N"/>
    <property type="match status" value="1"/>
</dbReference>
<dbReference type="InterPro" id="IPR021104">
    <property type="entry name" value="KfrA_DNA-bd_N"/>
</dbReference>
<evidence type="ECO:0000313" key="5">
    <source>
        <dbReference type="Proteomes" id="UP000321272"/>
    </source>
</evidence>
<gene>
    <name evidence="4" type="ORF">FGL86_13480</name>
</gene>
<reference evidence="4 5" key="1">
    <citation type="submission" date="2019-06" db="EMBL/GenBank/DDBJ databases">
        <title>Genome analyses of bacteria isolated from kimchi.</title>
        <authorList>
            <person name="Lee S."/>
            <person name="Ahn S."/>
            <person name="Roh S."/>
        </authorList>
    </citation>
    <scope>NUCLEOTIDE SEQUENCE [LARGE SCALE GENOMIC DNA]</scope>
    <source>
        <strain evidence="4 5">CBA4606</strain>
    </source>
</reference>
<dbReference type="OrthoDB" id="583532at2"/>
<keyword evidence="5" id="KW-1185">Reference proteome</keyword>
<feature type="coiled-coil region" evidence="1">
    <location>
        <begin position="92"/>
        <end position="119"/>
    </location>
</feature>
<protein>
    <recommendedName>
        <fullName evidence="3">KfrA N-terminal DNA-binding domain-containing protein</fullName>
    </recommendedName>
</protein>
<proteinExistence type="predicted"/>
<keyword evidence="1" id="KW-0175">Coiled coil</keyword>
<feature type="domain" description="KfrA N-terminal DNA-binding" evidence="3">
    <location>
        <begin position="7"/>
        <end position="118"/>
    </location>
</feature>
<evidence type="ECO:0000313" key="4">
    <source>
        <dbReference type="EMBL" id="QEA39987.1"/>
    </source>
</evidence>
<dbReference type="Proteomes" id="UP000321272">
    <property type="component" value="Chromosome"/>
</dbReference>
<feature type="region of interest" description="Disordered" evidence="2">
    <location>
        <begin position="255"/>
        <end position="286"/>
    </location>
</feature>
<accession>A0A5B8SV38</accession>
<dbReference type="RefSeq" id="WP_147185042.1">
    <property type="nucleotide sequence ID" value="NZ_CP042382.1"/>
</dbReference>
<sequence length="321" mass="37395">MARSGVQYEDVHRVIHQLLQQGEAPAVQKIREVLGTGSFTTISEHLRQWKIERAENRDQAPIQALPDTLQRLTHELWQQAQALAHQGLLHYREEADRQVIDAQKEASDALRQAEDARQRESATANHLTHLQTALEEKSTALTRAEMKRETQSAELEDTGQKLKQLEDLIAQLDKQNQAQAREHQQALKDQATRFETRLAQEEQRHEAAEARLMSLLDSLRQERQALEKQHAKGLAQWERRLKTLEATLAEQRKALEDAKQTQREAEESLARYHERETRQERESQRLREILASRESELAQTRQRWEDAQQRLARVSLPPFTY</sequence>
<dbReference type="AlphaFoldDB" id="A0A5B8SV38"/>
<dbReference type="EMBL" id="CP042382">
    <property type="protein sequence ID" value="QEA39987.1"/>
    <property type="molecule type" value="Genomic_DNA"/>
</dbReference>
<dbReference type="KEGG" id="paur:FGL86_13480"/>
<name>A0A5B8SV38_9GAMM</name>
<evidence type="ECO:0000259" key="3">
    <source>
        <dbReference type="Pfam" id="PF11740"/>
    </source>
</evidence>
<evidence type="ECO:0000256" key="1">
    <source>
        <dbReference type="SAM" id="Coils"/>
    </source>
</evidence>